<name>A0A0C9X6G4_9AGAR</name>
<dbReference type="HOGENOM" id="CLU_025691_1_0_1"/>
<evidence type="ECO:0008006" key="4">
    <source>
        <dbReference type="Google" id="ProtNLM"/>
    </source>
</evidence>
<organism evidence="2 3">
    <name type="scientific">Laccaria amethystina LaAM-08-1</name>
    <dbReference type="NCBI Taxonomy" id="1095629"/>
    <lineage>
        <taxon>Eukaryota</taxon>
        <taxon>Fungi</taxon>
        <taxon>Dikarya</taxon>
        <taxon>Basidiomycota</taxon>
        <taxon>Agaricomycotina</taxon>
        <taxon>Agaricomycetes</taxon>
        <taxon>Agaricomycetidae</taxon>
        <taxon>Agaricales</taxon>
        <taxon>Agaricineae</taxon>
        <taxon>Hydnangiaceae</taxon>
        <taxon>Laccaria</taxon>
    </lineage>
</organism>
<dbReference type="Gene3D" id="2.60.40.640">
    <property type="match status" value="1"/>
</dbReference>
<feature type="compositionally biased region" description="Basic and acidic residues" evidence="1">
    <location>
        <begin position="654"/>
        <end position="674"/>
    </location>
</feature>
<dbReference type="STRING" id="1095629.A0A0C9X6G4"/>
<evidence type="ECO:0000256" key="1">
    <source>
        <dbReference type="SAM" id="MobiDB-lite"/>
    </source>
</evidence>
<feature type="compositionally biased region" description="Polar residues" evidence="1">
    <location>
        <begin position="252"/>
        <end position="283"/>
    </location>
</feature>
<reference evidence="3" key="2">
    <citation type="submission" date="2015-01" db="EMBL/GenBank/DDBJ databases">
        <title>Evolutionary Origins and Diversification of the Mycorrhizal Mutualists.</title>
        <authorList>
            <consortium name="DOE Joint Genome Institute"/>
            <consortium name="Mycorrhizal Genomics Consortium"/>
            <person name="Kohler A."/>
            <person name="Kuo A."/>
            <person name="Nagy L.G."/>
            <person name="Floudas D."/>
            <person name="Copeland A."/>
            <person name="Barry K.W."/>
            <person name="Cichocki N."/>
            <person name="Veneault-Fourrey C."/>
            <person name="LaButti K."/>
            <person name="Lindquist E.A."/>
            <person name="Lipzen A."/>
            <person name="Lundell T."/>
            <person name="Morin E."/>
            <person name="Murat C."/>
            <person name="Riley R."/>
            <person name="Ohm R."/>
            <person name="Sun H."/>
            <person name="Tunlid A."/>
            <person name="Henrissat B."/>
            <person name="Grigoriev I.V."/>
            <person name="Hibbett D.S."/>
            <person name="Martin F."/>
        </authorList>
    </citation>
    <scope>NUCLEOTIDE SEQUENCE [LARGE SCALE GENOMIC DNA]</scope>
    <source>
        <strain evidence="3">LaAM-08-1</strain>
    </source>
</reference>
<feature type="compositionally biased region" description="Polar residues" evidence="1">
    <location>
        <begin position="334"/>
        <end position="355"/>
    </location>
</feature>
<evidence type="ECO:0000313" key="3">
    <source>
        <dbReference type="Proteomes" id="UP000054477"/>
    </source>
</evidence>
<dbReference type="OrthoDB" id="3262423at2759"/>
<dbReference type="EMBL" id="KN838545">
    <property type="protein sequence ID" value="KIK07790.1"/>
    <property type="molecule type" value="Genomic_DNA"/>
</dbReference>
<gene>
    <name evidence="2" type="ORF">K443DRAFT_119427</name>
</gene>
<sequence length="683" mass="75207">MDPAHRASRQHPVTAESLNKFPHRIITTASLNSIGTGLPRYSTLGSQQPISDHDAPAVEDAPPQNRLSARASVASASPPRYSFAPPRYSSVFGVSAQQVTTEGVSRTEHTYNICSGLKNKPWVTFRVFSQPPLGASSRHQDFPRFSSGDMVAGLIEFTLDSPQTINSITVSLHGRVIKGYLAEESDTFLDHQVSIWTRADGDPHFSDQRSTKKFNGRFNGAYQFPFAFPFPTLVDISTSTAFPPPFQDPVGASSNSSPSDATVSPTRSSSRLPATTLPTSRFRSNSIPANATFFSGSKKVLSTQMSTNELNGTHTNDVSTAYVSMRGAGRRKNSLSQDGPRNQVNSFSMPSSPQEPDSRARLKRVVEEQDRILAQLEGSISNHLPVHVYPTPQTFLERGIRASVQYELGLHIAHGMLRPASKLKTTIIYTPSIVPPLASVARQQAYVQGSSLPGPAADPDGWQTLPKVMVYGKLPRRRDLCYARGTVIPCYLTLGCLDVHALGLLSTPKSPVVRLTRRVRYTQGASSPIDDVLNEPSSPFGTLWGDPVSPAKSSTSYTKGIPFFIVGGGKRGDMIEEIEEVELAVWRVPANDATQEMYLRRLEGEIHLAKDLQPTYSFEPHSTGRERFLLIHPVEIATHHSEEGPMPITFTKPLPDREREKRKKDREEEKDRVSVGRILSGYY</sequence>
<accession>A0A0C9X6G4</accession>
<dbReference type="Proteomes" id="UP000054477">
    <property type="component" value="Unassembled WGS sequence"/>
</dbReference>
<proteinExistence type="predicted"/>
<keyword evidence="3" id="KW-1185">Reference proteome</keyword>
<dbReference type="InterPro" id="IPR014752">
    <property type="entry name" value="Arrestin-like_C"/>
</dbReference>
<protein>
    <recommendedName>
        <fullName evidence="4">Arrestin-like N-terminal domain-containing protein</fullName>
    </recommendedName>
</protein>
<dbReference type="AlphaFoldDB" id="A0A0C9X6G4"/>
<feature type="region of interest" description="Disordered" evidence="1">
    <location>
        <begin position="641"/>
        <end position="683"/>
    </location>
</feature>
<feature type="region of interest" description="Disordered" evidence="1">
    <location>
        <begin position="40"/>
        <end position="79"/>
    </location>
</feature>
<feature type="region of interest" description="Disordered" evidence="1">
    <location>
        <begin position="245"/>
        <end position="283"/>
    </location>
</feature>
<feature type="compositionally biased region" description="Low complexity" evidence="1">
    <location>
        <begin position="68"/>
        <end position="79"/>
    </location>
</feature>
<evidence type="ECO:0000313" key="2">
    <source>
        <dbReference type="EMBL" id="KIK07790.1"/>
    </source>
</evidence>
<feature type="region of interest" description="Disordered" evidence="1">
    <location>
        <begin position="327"/>
        <end position="361"/>
    </location>
</feature>
<reference evidence="2 3" key="1">
    <citation type="submission" date="2014-04" db="EMBL/GenBank/DDBJ databases">
        <authorList>
            <consortium name="DOE Joint Genome Institute"/>
            <person name="Kuo A."/>
            <person name="Kohler A."/>
            <person name="Nagy L.G."/>
            <person name="Floudas D."/>
            <person name="Copeland A."/>
            <person name="Barry K.W."/>
            <person name="Cichocki N."/>
            <person name="Veneault-Fourrey C."/>
            <person name="LaButti K."/>
            <person name="Lindquist E.A."/>
            <person name="Lipzen A."/>
            <person name="Lundell T."/>
            <person name="Morin E."/>
            <person name="Murat C."/>
            <person name="Sun H."/>
            <person name="Tunlid A."/>
            <person name="Henrissat B."/>
            <person name="Grigoriev I.V."/>
            <person name="Hibbett D.S."/>
            <person name="Martin F."/>
            <person name="Nordberg H.P."/>
            <person name="Cantor M.N."/>
            <person name="Hua S.X."/>
        </authorList>
    </citation>
    <scope>NUCLEOTIDE SEQUENCE [LARGE SCALE GENOMIC DNA]</scope>
    <source>
        <strain evidence="2 3">LaAM-08-1</strain>
    </source>
</reference>